<organism evidence="1">
    <name type="scientific">viral metagenome</name>
    <dbReference type="NCBI Taxonomy" id="1070528"/>
    <lineage>
        <taxon>unclassified sequences</taxon>
        <taxon>metagenomes</taxon>
        <taxon>organismal metagenomes</taxon>
    </lineage>
</organism>
<evidence type="ECO:0000313" key="1">
    <source>
        <dbReference type="EMBL" id="QHT76797.1"/>
    </source>
</evidence>
<dbReference type="Pfam" id="PF07799">
    <property type="entry name" value="DUF1643"/>
    <property type="match status" value="1"/>
</dbReference>
<dbReference type="EMBL" id="MN739902">
    <property type="protein sequence ID" value="QHT76797.1"/>
    <property type="molecule type" value="Genomic_DNA"/>
</dbReference>
<protein>
    <recommendedName>
        <fullName evidence="2">DUF1643 domain-containing protein</fullName>
    </recommendedName>
</protein>
<accession>A0A6C0H8R8</accession>
<evidence type="ECO:0008006" key="2">
    <source>
        <dbReference type="Google" id="ProtNLM"/>
    </source>
</evidence>
<sequence length="173" mass="20439">MTDINYRMIYTISANETITNKIVIILCNPASVNSEDNTIKLLKTLFNTNDFNSLIILNLFSFVAPNLLKLDNLDITLFFNNQEENLNYISNYLETNNSIINKIIISCGQHFTRSQYKNIYKNHYNKLLCIIKNYSNKVYCYGFTRYKYPIYISYRNLRNTKIAWSPELILFFS</sequence>
<name>A0A6C0H8R8_9ZZZZ</name>
<dbReference type="InterPro" id="IPR012441">
    <property type="entry name" value="DUF1643"/>
</dbReference>
<reference evidence="1" key="1">
    <citation type="journal article" date="2020" name="Nature">
        <title>Giant virus diversity and host interactions through global metagenomics.</title>
        <authorList>
            <person name="Schulz F."/>
            <person name="Roux S."/>
            <person name="Paez-Espino D."/>
            <person name="Jungbluth S."/>
            <person name="Walsh D.A."/>
            <person name="Denef V.J."/>
            <person name="McMahon K.D."/>
            <person name="Konstantinidis K.T."/>
            <person name="Eloe-Fadrosh E.A."/>
            <person name="Kyrpides N.C."/>
            <person name="Woyke T."/>
        </authorList>
    </citation>
    <scope>NUCLEOTIDE SEQUENCE</scope>
    <source>
        <strain evidence="1">GVMAG-M-3300023179-82</strain>
    </source>
</reference>
<dbReference type="AlphaFoldDB" id="A0A6C0H8R8"/>
<proteinExistence type="predicted"/>